<dbReference type="PROSITE" id="PS50072">
    <property type="entry name" value="CSA_PPIASE_2"/>
    <property type="match status" value="1"/>
</dbReference>
<keyword evidence="2" id="KW-0697">Rotamase</keyword>
<evidence type="ECO:0000256" key="1">
    <source>
        <dbReference type="ARBA" id="ARBA00013194"/>
    </source>
</evidence>
<protein>
    <recommendedName>
        <fullName evidence="1">peptidylprolyl isomerase</fullName>
        <ecNumber evidence="1">5.2.1.8</ecNumber>
    </recommendedName>
</protein>
<evidence type="ECO:0000313" key="6">
    <source>
        <dbReference type="EMBL" id="SDT84776.1"/>
    </source>
</evidence>
<evidence type="ECO:0000256" key="2">
    <source>
        <dbReference type="ARBA" id="ARBA00023110"/>
    </source>
</evidence>
<evidence type="ECO:0000313" key="7">
    <source>
        <dbReference type="Proteomes" id="UP000182882"/>
    </source>
</evidence>
<dbReference type="SUPFAM" id="SSF50891">
    <property type="entry name" value="Cyclophilin-like"/>
    <property type="match status" value="1"/>
</dbReference>
<dbReference type="InterPro" id="IPR029000">
    <property type="entry name" value="Cyclophilin-like_dom_sf"/>
</dbReference>
<gene>
    <name evidence="6" type="ORF">SAMN05216406_102106</name>
</gene>
<keyword evidence="7" id="KW-1185">Reference proteome</keyword>
<feature type="signal peptide" evidence="4">
    <location>
        <begin position="1"/>
        <end position="25"/>
    </location>
</feature>
<keyword evidence="3 6" id="KW-0413">Isomerase</keyword>
<reference evidence="7" key="1">
    <citation type="submission" date="2016-10" db="EMBL/GenBank/DDBJ databases">
        <authorList>
            <person name="Varghese N."/>
            <person name="Submissions S."/>
        </authorList>
    </citation>
    <scope>NUCLEOTIDE SEQUENCE [LARGE SCALE GENOMIC DNA]</scope>
    <source>
        <strain evidence="7">Nm10</strain>
    </source>
</reference>
<proteinExistence type="predicted"/>
<dbReference type="Pfam" id="PF00160">
    <property type="entry name" value="Pro_isomerase"/>
    <property type="match status" value="1"/>
</dbReference>
<dbReference type="InterPro" id="IPR002130">
    <property type="entry name" value="Cyclophilin-type_PPIase_dom"/>
</dbReference>
<dbReference type="EC" id="5.2.1.8" evidence="1"/>
<dbReference type="InterPro" id="IPR044666">
    <property type="entry name" value="Cyclophilin_A-like"/>
</dbReference>
<feature type="chain" id="PRO_5016269739" description="peptidylprolyl isomerase" evidence="4">
    <location>
        <begin position="26"/>
        <end position="306"/>
    </location>
</feature>
<sequence length="306" mass="33425">MRVSSPLYKIVLFACLYFSSSITHANRVACFTTNMGQFCIELFETQTPITTANFISYINNGAYIDGIFHRSVPEFVIQGGGFKIIPGTTGESLTAVSPLPPIINEFKISNTRGTVAMAKIGGNPNSATSQWFVNLNDNALNLDNQNGGFTVFGRVIFDGMTVFDAIEKLPVRDLGSGSFTDTPLKDYDGSSSVSFNNLVRISMVELIDTASVFSQEILSFAVDIGAENALEVNLRLIQNSPSIVFELDLNNIVTLDNKPLNIATFLSTNGQLHIPSAMINPSTILRNVQLQLTDAESYQFTLVSYE</sequence>
<keyword evidence="4" id="KW-0732">Signal</keyword>
<dbReference type="PRINTS" id="PR00153">
    <property type="entry name" value="CSAPPISMRASE"/>
</dbReference>
<name>A0A1H2DPP0_9PROT</name>
<dbReference type="EMBL" id="FNLN01000002">
    <property type="protein sequence ID" value="SDT84776.1"/>
    <property type="molecule type" value="Genomic_DNA"/>
</dbReference>
<evidence type="ECO:0000259" key="5">
    <source>
        <dbReference type="PROSITE" id="PS50072"/>
    </source>
</evidence>
<dbReference type="PANTHER" id="PTHR45625:SF4">
    <property type="entry name" value="PEPTIDYLPROLYL ISOMERASE DOMAIN AND WD REPEAT-CONTAINING PROTEIN 1"/>
    <property type="match status" value="1"/>
</dbReference>
<feature type="domain" description="PPIase cyclophilin-type" evidence="5">
    <location>
        <begin position="33"/>
        <end position="186"/>
    </location>
</feature>
<dbReference type="AlphaFoldDB" id="A0A1H2DPP0"/>
<dbReference type="RefSeq" id="WP_062557585.1">
    <property type="nucleotide sequence ID" value="NZ_CP013341.1"/>
</dbReference>
<dbReference type="Proteomes" id="UP000182882">
    <property type="component" value="Unassembled WGS sequence"/>
</dbReference>
<accession>A0A1H2DPP0</accession>
<dbReference type="KEGG" id="nur:ATY38_00610"/>
<organism evidence="6 7">
    <name type="scientific">Nitrosomonas ureae</name>
    <dbReference type="NCBI Taxonomy" id="44577"/>
    <lineage>
        <taxon>Bacteria</taxon>
        <taxon>Pseudomonadati</taxon>
        <taxon>Pseudomonadota</taxon>
        <taxon>Betaproteobacteria</taxon>
        <taxon>Nitrosomonadales</taxon>
        <taxon>Nitrosomonadaceae</taxon>
        <taxon>Nitrosomonas</taxon>
    </lineage>
</organism>
<dbReference type="PANTHER" id="PTHR45625">
    <property type="entry name" value="PEPTIDYL-PROLYL CIS-TRANS ISOMERASE-RELATED"/>
    <property type="match status" value="1"/>
</dbReference>
<dbReference type="GO" id="GO:0003755">
    <property type="term" value="F:peptidyl-prolyl cis-trans isomerase activity"/>
    <property type="evidence" value="ECO:0007669"/>
    <property type="project" value="UniProtKB-KW"/>
</dbReference>
<evidence type="ECO:0000256" key="3">
    <source>
        <dbReference type="ARBA" id="ARBA00023235"/>
    </source>
</evidence>
<evidence type="ECO:0000256" key="4">
    <source>
        <dbReference type="SAM" id="SignalP"/>
    </source>
</evidence>
<dbReference type="Gene3D" id="2.40.100.10">
    <property type="entry name" value="Cyclophilin-like"/>
    <property type="match status" value="1"/>
</dbReference>